<reference evidence="1" key="1">
    <citation type="submission" date="2021-02" db="EMBL/GenBank/DDBJ databases">
        <authorList>
            <person name="Dougan E. K."/>
            <person name="Rhodes N."/>
            <person name="Thang M."/>
            <person name="Chan C."/>
        </authorList>
    </citation>
    <scope>NUCLEOTIDE SEQUENCE</scope>
</reference>
<gene>
    <name evidence="1" type="ORF">SPIL2461_LOCUS6134</name>
</gene>
<organism evidence="1 2">
    <name type="scientific">Symbiodinium pilosum</name>
    <name type="common">Dinoflagellate</name>
    <dbReference type="NCBI Taxonomy" id="2952"/>
    <lineage>
        <taxon>Eukaryota</taxon>
        <taxon>Sar</taxon>
        <taxon>Alveolata</taxon>
        <taxon>Dinophyceae</taxon>
        <taxon>Suessiales</taxon>
        <taxon>Symbiodiniaceae</taxon>
        <taxon>Symbiodinium</taxon>
    </lineage>
</organism>
<proteinExistence type="predicted"/>
<accession>A0A812MR65</accession>
<evidence type="ECO:0000313" key="2">
    <source>
        <dbReference type="Proteomes" id="UP000649617"/>
    </source>
</evidence>
<dbReference type="AlphaFoldDB" id="A0A812MR65"/>
<comment type="caution">
    <text evidence="1">The sequence shown here is derived from an EMBL/GenBank/DDBJ whole genome shotgun (WGS) entry which is preliminary data.</text>
</comment>
<dbReference type="Proteomes" id="UP000649617">
    <property type="component" value="Unassembled WGS sequence"/>
</dbReference>
<keyword evidence="2" id="KW-1185">Reference proteome</keyword>
<evidence type="ECO:0000313" key="1">
    <source>
        <dbReference type="EMBL" id="CAE7275505.1"/>
    </source>
</evidence>
<sequence length="201" mass="21475">MNVIATSDPGQQLGEVDGDSLKVLSLSASHTNWALRLIAGGAPHQSEIISVNGCVSCELVLRRDPILHAHAVSGLEWQVIAAEVGVKFPELLQMAQASFNASLQKQESEMQLLRRVCTLISRCGEGSAPDYLQIKKQALASKPPCPEALPGIAEEPQHLSLLNPKCLPAPTARAKVLVLMIFTLDVDAMAISCVAGRVTVH</sequence>
<name>A0A812MR65_SYMPI</name>
<dbReference type="EMBL" id="CAJNIZ010009047">
    <property type="protein sequence ID" value="CAE7275505.1"/>
    <property type="molecule type" value="Genomic_DNA"/>
</dbReference>
<protein>
    <submittedName>
        <fullName evidence="1">Uncharacterized protein</fullName>
    </submittedName>
</protein>